<feature type="domain" description="Protein kinase" evidence="1">
    <location>
        <begin position="1"/>
        <end position="212"/>
    </location>
</feature>
<keyword evidence="2" id="KW-0808">Transferase</keyword>
<dbReference type="eggNOG" id="KOG0192">
    <property type="taxonomic scope" value="Eukaryota"/>
</dbReference>
<dbReference type="OrthoDB" id="28230at2759"/>
<protein>
    <submittedName>
        <fullName evidence="2">TKL protein kinase</fullName>
    </submittedName>
</protein>
<keyword evidence="3" id="KW-1185">Reference proteome</keyword>
<dbReference type="GeneID" id="19952504"/>
<dbReference type="EMBL" id="JH767175">
    <property type="protein sequence ID" value="EQC30457.1"/>
    <property type="molecule type" value="Genomic_DNA"/>
</dbReference>
<dbReference type="PROSITE" id="PS50011">
    <property type="entry name" value="PROTEIN_KINASE_DOM"/>
    <property type="match status" value="1"/>
</dbReference>
<name>T0RKR1_SAPDV</name>
<organism evidence="2 3">
    <name type="scientific">Saprolegnia diclina (strain VS20)</name>
    <dbReference type="NCBI Taxonomy" id="1156394"/>
    <lineage>
        <taxon>Eukaryota</taxon>
        <taxon>Sar</taxon>
        <taxon>Stramenopiles</taxon>
        <taxon>Oomycota</taxon>
        <taxon>Saprolegniomycetes</taxon>
        <taxon>Saprolegniales</taxon>
        <taxon>Saprolegniaceae</taxon>
        <taxon>Saprolegnia</taxon>
    </lineage>
</organism>
<dbReference type="InParanoid" id="T0RKR1"/>
<sequence>METIQQCNSPYLQQLLAVSDVDSTSPKLVLEYMDGGDLRSYLDAKRLGEPTKVNVSSLHVAWVIANALADLHHNGVYHRDLESYNVLLSSTNYIKVANLGIDLESDATTGKSTPYWTAPEVLASTSNYSFAADIYSFGVILTELDTLQLPYHDAKGLGYWGIIDGVRLGNLRPSVSATCPPWLRDLANACLSFDPTQRPSALMIVQSLQKLLYRSEEEKLSAPAVRELETKLVEPRAVSSPVATISAENPQPLIKPPTSDVASDADTAPVAVTPTTLIASTVSPTISNAKSVSTQIVCQLCRVSNSLLQTHCQGCAKELASVASKLKMLLKRLAVAKKNGFEIEDDYFCGGCESYQPMKATSCDECDDALPDDPEKLRILVLRIEQATTSKA</sequence>
<dbReference type="InterPro" id="IPR001245">
    <property type="entry name" value="Ser-Thr/Tyr_kinase_cat_dom"/>
</dbReference>
<evidence type="ECO:0000259" key="1">
    <source>
        <dbReference type="PROSITE" id="PS50011"/>
    </source>
</evidence>
<dbReference type="Gene3D" id="1.10.510.10">
    <property type="entry name" value="Transferase(Phosphotransferase) domain 1"/>
    <property type="match status" value="1"/>
</dbReference>
<dbReference type="OMA" id="CIMSTKS"/>
<dbReference type="SUPFAM" id="SSF56112">
    <property type="entry name" value="Protein kinase-like (PK-like)"/>
    <property type="match status" value="1"/>
</dbReference>
<gene>
    <name evidence="2" type="ORF">SDRG_11777</name>
</gene>
<dbReference type="Proteomes" id="UP000030762">
    <property type="component" value="Unassembled WGS sequence"/>
</dbReference>
<dbReference type="GO" id="GO:0005524">
    <property type="term" value="F:ATP binding"/>
    <property type="evidence" value="ECO:0007669"/>
    <property type="project" value="InterPro"/>
</dbReference>
<dbReference type="GO" id="GO:0004674">
    <property type="term" value="F:protein serine/threonine kinase activity"/>
    <property type="evidence" value="ECO:0007669"/>
    <property type="project" value="TreeGrafter"/>
</dbReference>
<dbReference type="VEuPathDB" id="FungiDB:SDRG_11777"/>
<keyword evidence="2" id="KW-0418">Kinase</keyword>
<evidence type="ECO:0000313" key="3">
    <source>
        <dbReference type="Proteomes" id="UP000030762"/>
    </source>
</evidence>
<evidence type="ECO:0000313" key="2">
    <source>
        <dbReference type="EMBL" id="EQC30457.1"/>
    </source>
</evidence>
<accession>T0RKR1</accession>
<proteinExistence type="predicted"/>
<dbReference type="PANTHER" id="PTHR44329">
    <property type="entry name" value="SERINE/THREONINE-PROTEIN KINASE TNNI3K-RELATED"/>
    <property type="match status" value="1"/>
</dbReference>
<dbReference type="RefSeq" id="XP_008616050.1">
    <property type="nucleotide sequence ID" value="XM_008617828.1"/>
</dbReference>
<dbReference type="Pfam" id="PF00069">
    <property type="entry name" value="Pkinase"/>
    <property type="match status" value="1"/>
</dbReference>
<dbReference type="InterPro" id="IPR051681">
    <property type="entry name" value="Ser/Thr_Kinases-Pseudokinases"/>
</dbReference>
<dbReference type="PANTHER" id="PTHR44329:SF214">
    <property type="entry name" value="PROTEIN KINASE DOMAIN-CONTAINING PROTEIN"/>
    <property type="match status" value="1"/>
</dbReference>
<reference evidence="2 3" key="1">
    <citation type="submission" date="2012-04" db="EMBL/GenBank/DDBJ databases">
        <title>The Genome Sequence of Saprolegnia declina VS20.</title>
        <authorList>
            <consortium name="The Broad Institute Genome Sequencing Platform"/>
            <person name="Russ C."/>
            <person name="Nusbaum C."/>
            <person name="Tyler B."/>
            <person name="van West P."/>
            <person name="Dieguez-Uribeondo J."/>
            <person name="de Bruijn I."/>
            <person name="Tripathy S."/>
            <person name="Jiang R."/>
            <person name="Young S.K."/>
            <person name="Zeng Q."/>
            <person name="Gargeya S."/>
            <person name="Fitzgerald M."/>
            <person name="Haas B."/>
            <person name="Abouelleil A."/>
            <person name="Alvarado L."/>
            <person name="Arachchi H.M."/>
            <person name="Berlin A."/>
            <person name="Chapman S.B."/>
            <person name="Goldberg J."/>
            <person name="Griggs A."/>
            <person name="Gujja S."/>
            <person name="Hansen M."/>
            <person name="Howarth C."/>
            <person name="Imamovic A."/>
            <person name="Larimer J."/>
            <person name="McCowen C."/>
            <person name="Montmayeur A."/>
            <person name="Murphy C."/>
            <person name="Neiman D."/>
            <person name="Pearson M."/>
            <person name="Priest M."/>
            <person name="Roberts A."/>
            <person name="Saif S."/>
            <person name="Shea T."/>
            <person name="Sisk P."/>
            <person name="Sykes S."/>
            <person name="Wortman J."/>
            <person name="Nusbaum C."/>
            <person name="Birren B."/>
        </authorList>
    </citation>
    <scope>NUCLEOTIDE SEQUENCE [LARGE SCALE GENOMIC DNA]</scope>
    <source>
        <strain evidence="2 3">VS20</strain>
    </source>
</reference>
<dbReference type="STRING" id="1156394.T0RKR1"/>
<dbReference type="InterPro" id="IPR011009">
    <property type="entry name" value="Kinase-like_dom_sf"/>
</dbReference>
<dbReference type="AlphaFoldDB" id="T0RKR1"/>
<dbReference type="InterPro" id="IPR000719">
    <property type="entry name" value="Prot_kinase_dom"/>
</dbReference>
<dbReference type="PRINTS" id="PR00109">
    <property type="entry name" value="TYRKINASE"/>
</dbReference>